<protein>
    <submittedName>
        <fullName evidence="1">Uncharacterized protein</fullName>
    </submittedName>
</protein>
<reference evidence="1 2" key="1">
    <citation type="submission" date="2018-08" db="EMBL/GenBank/DDBJ databases">
        <title>Complete genome sequence of five Acinetobacter baumannii phages from Abidjan, Cote d'Ivoire.</title>
        <authorList>
            <person name="Essoh C."/>
            <person name="Vernadet J.-P."/>
            <person name="Vergnaud G."/>
            <person name="Resch G."/>
            <person name="Pourcel C."/>
        </authorList>
    </citation>
    <scope>NUCLEOTIDE SEQUENCE [LARGE SCALE GENOMIC DNA]</scope>
</reference>
<accession>A0A386KBL4</accession>
<gene>
    <name evidence="1" type="ORF">Aci05_061</name>
</gene>
<proteinExistence type="predicted"/>
<sequence>MRNTSIVKRGEFKHRVQLPKGVNEREKQMFIKFAKSVNQGLFKV</sequence>
<organism evidence="1 2">
    <name type="scientific">Acinetobacter phage vB_AbaM_B09_Aci05</name>
    <dbReference type="NCBI Taxonomy" id="2315458"/>
    <lineage>
        <taxon>Viruses</taxon>
        <taxon>Duplodnaviria</taxon>
        <taxon>Heunggongvirae</taxon>
        <taxon>Uroviricota</taxon>
        <taxon>Caudoviricetes</taxon>
        <taxon>Saclayvirus</taxon>
        <taxon>Saclayvirus Aci05</taxon>
    </lineage>
</organism>
<keyword evidence="2" id="KW-1185">Reference proteome</keyword>
<name>A0A386KBL4_9CAUD</name>
<dbReference type="Proteomes" id="UP000269940">
    <property type="component" value="Segment"/>
</dbReference>
<evidence type="ECO:0000313" key="2">
    <source>
        <dbReference type="Proteomes" id="UP000269940"/>
    </source>
</evidence>
<evidence type="ECO:0000313" key="1">
    <source>
        <dbReference type="EMBL" id="AYD82467.1"/>
    </source>
</evidence>
<dbReference type="EMBL" id="MH746814">
    <property type="protein sequence ID" value="AYD82467.1"/>
    <property type="molecule type" value="Genomic_DNA"/>
</dbReference>